<reference evidence="3 4" key="1">
    <citation type="journal article" date="2018" name="Nat. Ecol. Evol.">
        <title>Pezizomycetes genomes reveal the molecular basis of ectomycorrhizal truffle lifestyle.</title>
        <authorList>
            <person name="Murat C."/>
            <person name="Payen T."/>
            <person name="Noel B."/>
            <person name="Kuo A."/>
            <person name="Morin E."/>
            <person name="Chen J."/>
            <person name="Kohler A."/>
            <person name="Krizsan K."/>
            <person name="Balestrini R."/>
            <person name="Da Silva C."/>
            <person name="Montanini B."/>
            <person name="Hainaut M."/>
            <person name="Levati E."/>
            <person name="Barry K.W."/>
            <person name="Belfiori B."/>
            <person name="Cichocki N."/>
            <person name="Clum A."/>
            <person name="Dockter R.B."/>
            <person name="Fauchery L."/>
            <person name="Guy J."/>
            <person name="Iotti M."/>
            <person name="Le Tacon F."/>
            <person name="Lindquist E.A."/>
            <person name="Lipzen A."/>
            <person name="Malagnac F."/>
            <person name="Mello A."/>
            <person name="Molinier V."/>
            <person name="Miyauchi S."/>
            <person name="Poulain J."/>
            <person name="Riccioni C."/>
            <person name="Rubini A."/>
            <person name="Sitrit Y."/>
            <person name="Splivallo R."/>
            <person name="Traeger S."/>
            <person name="Wang M."/>
            <person name="Zifcakova L."/>
            <person name="Wipf D."/>
            <person name="Zambonelli A."/>
            <person name="Paolocci F."/>
            <person name="Nowrousian M."/>
            <person name="Ottonello S."/>
            <person name="Baldrian P."/>
            <person name="Spatafora J.W."/>
            <person name="Henrissat B."/>
            <person name="Nagy L.G."/>
            <person name="Aury J.M."/>
            <person name="Wincker P."/>
            <person name="Grigoriev I.V."/>
            <person name="Bonfante P."/>
            <person name="Martin F.M."/>
        </authorList>
    </citation>
    <scope>NUCLEOTIDE SEQUENCE [LARGE SCALE GENOMIC DNA]</scope>
    <source>
        <strain evidence="3 4">RN42</strain>
    </source>
</reference>
<dbReference type="STRING" id="1160509.A0A3N4HM47"/>
<dbReference type="InterPro" id="IPR054710">
    <property type="entry name" value="Tri101-like_N"/>
</dbReference>
<keyword evidence="4" id="KW-1185">Reference proteome</keyword>
<dbReference type="Gene3D" id="3.30.559.10">
    <property type="entry name" value="Chloramphenicol acetyltransferase-like domain"/>
    <property type="match status" value="2"/>
</dbReference>
<accession>A0A3N4HM47</accession>
<name>A0A3N4HM47_ASCIM</name>
<evidence type="ECO:0000259" key="2">
    <source>
        <dbReference type="Pfam" id="PF22664"/>
    </source>
</evidence>
<dbReference type="Proteomes" id="UP000275078">
    <property type="component" value="Unassembled WGS sequence"/>
</dbReference>
<protein>
    <submittedName>
        <fullName evidence="3">Trichothecene 3-O-acetyltransferase</fullName>
    </submittedName>
</protein>
<dbReference type="PANTHER" id="PTHR31896">
    <property type="entry name" value="FAMILY REGULATORY PROTEIN, PUTATIVE (AFU_ORTHOLOGUE AFUA_3G14730)-RELATED"/>
    <property type="match status" value="1"/>
</dbReference>
<organism evidence="3 4">
    <name type="scientific">Ascobolus immersus RN42</name>
    <dbReference type="NCBI Taxonomy" id="1160509"/>
    <lineage>
        <taxon>Eukaryota</taxon>
        <taxon>Fungi</taxon>
        <taxon>Dikarya</taxon>
        <taxon>Ascomycota</taxon>
        <taxon>Pezizomycotina</taxon>
        <taxon>Pezizomycetes</taxon>
        <taxon>Pezizales</taxon>
        <taxon>Ascobolaceae</taxon>
        <taxon>Ascobolus</taxon>
    </lineage>
</organism>
<feature type="domain" description="Trichothecene 3-O-acetyltransferase-like N-terminal" evidence="2">
    <location>
        <begin position="58"/>
        <end position="212"/>
    </location>
</feature>
<dbReference type="OrthoDB" id="1862401at2759"/>
<gene>
    <name evidence="3" type="ORF">BJ508DRAFT_28646</name>
</gene>
<sequence>MLLYRLLPSSTSLPLLLLQNRYFFSYSSNIIMNQKYQEPARPREWDLDIFAQQPFIDIYSPLVSIHPLHNDTQEYRAAIVERLQAGLDKMIEVIPWLAGEVIHEGVTATNTGVTKIRARPAVPIIEKYHDSPTYSELKSANFPSRMLTERQFCPITTDPSLYRAPFLHGFNPVFLIQANFIPGALLLTIMTNHTTCDMTGQGILMELLHKACTSTPFTPTEISSLNHPRTTAIPFLPSYDTSNIPYQLVPPCTSGRPGDGTNLPPVTWTFFTFTPAALSALKALASENLPSTTPFISTNDAVSALLYQRLSIARRPNLPENSTCTFSRAVNIRPFFADTMPPLYPANAKNMVYATYPLPAICDAPLSHIAADLRRLVAPETNTIRRDTQTLASLFHNSESKNVAGLLGKLNRDTDYVISCWSKLNCYKLDYGLGLGKPEVVRRPECEGGERLTCTYFMPMREDGELAVCAALRREELEGLRKDGVWGRFVREDY</sequence>
<evidence type="ECO:0000313" key="3">
    <source>
        <dbReference type="EMBL" id="RPA74893.1"/>
    </source>
</evidence>
<dbReference type="EMBL" id="ML119777">
    <property type="protein sequence ID" value="RPA74893.1"/>
    <property type="molecule type" value="Genomic_DNA"/>
</dbReference>
<dbReference type="InterPro" id="IPR051283">
    <property type="entry name" value="Sec_Metabolite_Acyltrans"/>
</dbReference>
<proteinExistence type="predicted"/>
<dbReference type="PANTHER" id="PTHR31896:SF64">
    <property type="entry name" value="TRICHOTHECENE 3-O-ACETYLTRANSFERASE"/>
    <property type="match status" value="1"/>
</dbReference>
<keyword evidence="1 3" id="KW-0808">Transferase</keyword>
<dbReference type="GO" id="GO:0016740">
    <property type="term" value="F:transferase activity"/>
    <property type="evidence" value="ECO:0007669"/>
    <property type="project" value="UniProtKB-KW"/>
</dbReference>
<dbReference type="AlphaFoldDB" id="A0A3N4HM47"/>
<evidence type="ECO:0000256" key="1">
    <source>
        <dbReference type="ARBA" id="ARBA00022679"/>
    </source>
</evidence>
<dbReference type="Pfam" id="PF22664">
    <property type="entry name" value="TRI-like_N"/>
    <property type="match status" value="1"/>
</dbReference>
<dbReference type="InterPro" id="IPR023213">
    <property type="entry name" value="CAT-like_dom_sf"/>
</dbReference>
<evidence type="ECO:0000313" key="4">
    <source>
        <dbReference type="Proteomes" id="UP000275078"/>
    </source>
</evidence>